<dbReference type="AlphaFoldDB" id="A0A6M3IPZ5"/>
<gene>
    <name evidence="2" type="ORF">MM415A01525_0007</name>
    <name evidence="1" type="ORF">MM415B01326_0005</name>
</gene>
<accession>A0A6M3IPZ5</accession>
<sequence length="333" mass="36406">MNINYKKYLSIVTFLILIILMVCAAQAQTPTYDQWGMASPRFYHCDYGDWTTVASYYASLPTLSANDTFCLIGSTQTLVGKTLTSPTITDPTISGAVTASSVVVTGFIEVDGGISTRQYHWLEEFDDELAAVELESSLIADFWEASGDNYGAGDFLYGAGPGGTLVITQNDGTDDSTDTIFGVPNFREAQNPIFETIFKVSDVSNCCVMIGLSESIFYNIGDVSEDLIAIHINYDAADTTPDLGIMLWTSNNDTDVTDDLGIDATDDTYIKAKFDISTPTQPRVWINNTEITSTLITGTVATGVTYRPFALLQNKATEDEVLTLKKLEAWQDE</sequence>
<evidence type="ECO:0000313" key="2">
    <source>
        <dbReference type="EMBL" id="QJA76375.1"/>
    </source>
</evidence>
<proteinExistence type="predicted"/>
<reference evidence="1" key="1">
    <citation type="submission" date="2020-03" db="EMBL/GenBank/DDBJ databases">
        <title>The deep terrestrial virosphere.</title>
        <authorList>
            <person name="Holmfeldt K."/>
            <person name="Nilsson E."/>
            <person name="Simone D."/>
            <person name="Lopez-Fernandez M."/>
            <person name="Wu X."/>
            <person name="de Brujin I."/>
            <person name="Lundin D."/>
            <person name="Andersson A."/>
            <person name="Bertilsson S."/>
            <person name="Dopson M."/>
        </authorList>
    </citation>
    <scope>NUCLEOTIDE SEQUENCE</scope>
    <source>
        <strain evidence="2">MM415A01525</strain>
        <strain evidence="1">MM415B01326</strain>
    </source>
</reference>
<organism evidence="1">
    <name type="scientific">viral metagenome</name>
    <dbReference type="NCBI Taxonomy" id="1070528"/>
    <lineage>
        <taxon>unclassified sequences</taxon>
        <taxon>metagenomes</taxon>
        <taxon>organismal metagenomes</taxon>
    </lineage>
</organism>
<protein>
    <submittedName>
        <fullName evidence="1">Uncharacterized protein</fullName>
    </submittedName>
</protein>
<name>A0A6M3IPZ5_9ZZZZ</name>
<evidence type="ECO:0000313" key="1">
    <source>
        <dbReference type="EMBL" id="QJA59197.1"/>
    </source>
</evidence>
<dbReference type="EMBL" id="MT142221">
    <property type="protein sequence ID" value="QJA76375.1"/>
    <property type="molecule type" value="Genomic_DNA"/>
</dbReference>
<dbReference type="EMBL" id="MT141359">
    <property type="protein sequence ID" value="QJA59197.1"/>
    <property type="molecule type" value="Genomic_DNA"/>
</dbReference>